<keyword evidence="5" id="KW-0479">Metal-binding</keyword>
<evidence type="ECO:0000256" key="11">
    <source>
        <dbReference type="ARBA" id="ARBA00036904"/>
    </source>
</evidence>
<dbReference type="EC" id="3.6.1.55" evidence="12"/>
<comment type="catalytic activity">
    <reaction evidence="11">
        <text>8-oxo-GTP + H2O = 8-oxo-GMP + diphosphate + H(+)</text>
        <dbReference type="Rhea" id="RHEA:67616"/>
        <dbReference type="ChEBI" id="CHEBI:15377"/>
        <dbReference type="ChEBI" id="CHEBI:15378"/>
        <dbReference type="ChEBI" id="CHEBI:33019"/>
        <dbReference type="ChEBI" id="CHEBI:143553"/>
        <dbReference type="ChEBI" id="CHEBI:145694"/>
    </reaction>
</comment>
<evidence type="ECO:0000256" key="4">
    <source>
        <dbReference type="ARBA" id="ARBA00022705"/>
    </source>
</evidence>
<evidence type="ECO:0000256" key="3">
    <source>
        <dbReference type="ARBA" id="ARBA00022457"/>
    </source>
</evidence>
<evidence type="ECO:0000256" key="14">
    <source>
        <dbReference type="ARBA" id="ARBA00041592"/>
    </source>
</evidence>
<evidence type="ECO:0000256" key="8">
    <source>
        <dbReference type="ARBA" id="ARBA00022842"/>
    </source>
</evidence>
<comment type="cofactor">
    <cofactor evidence="1">
        <name>Mg(2+)</name>
        <dbReference type="ChEBI" id="CHEBI:18420"/>
    </cofactor>
</comment>
<evidence type="ECO:0000259" key="17">
    <source>
        <dbReference type="PROSITE" id="PS51462"/>
    </source>
</evidence>
<proteinExistence type="inferred from homology"/>
<evidence type="ECO:0000313" key="19">
    <source>
        <dbReference type="Proteomes" id="UP000237351"/>
    </source>
</evidence>
<dbReference type="GO" id="GO:0044716">
    <property type="term" value="F:8-oxo-GDP phosphatase activity"/>
    <property type="evidence" value="ECO:0007669"/>
    <property type="project" value="TreeGrafter"/>
</dbReference>
<dbReference type="STRING" id="1414854.GQ61_08755"/>
<evidence type="ECO:0000256" key="9">
    <source>
        <dbReference type="ARBA" id="ARBA00023204"/>
    </source>
</evidence>
<dbReference type="OrthoDB" id="9810648at2"/>
<dbReference type="PANTHER" id="PTHR47707:SF1">
    <property type="entry name" value="NUDIX HYDROLASE FAMILY PROTEIN"/>
    <property type="match status" value="1"/>
</dbReference>
<evidence type="ECO:0000256" key="6">
    <source>
        <dbReference type="ARBA" id="ARBA00022763"/>
    </source>
</evidence>
<feature type="domain" description="Nudix hydrolase" evidence="17">
    <location>
        <begin position="2"/>
        <end position="141"/>
    </location>
</feature>
<dbReference type="InterPro" id="IPR015797">
    <property type="entry name" value="NUDIX_hydrolase-like_dom_sf"/>
</dbReference>
<comment type="similarity">
    <text evidence="2">Belongs to the Nudix hydrolase family.</text>
</comment>
<keyword evidence="9" id="KW-0234">DNA repair</keyword>
<dbReference type="GO" id="GO:0008413">
    <property type="term" value="F:8-oxo-7,8-dihydroguanosine triphosphate pyrophosphatase activity"/>
    <property type="evidence" value="ECO:0007669"/>
    <property type="project" value="TreeGrafter"/>
</dbReference>
<dbReference type="InterPro" id="IPR000086">
    <property type="entry name" value="NUDIX_hydrolase_dom"/>
</dbReference>
<dbReference type="GO" id="GO:0035539">
    <property type="term" value="F:8-oxo-7,8-dihydrodeoxyguanosine triphosphate pyrophosphatase activity"/>
    <property type="evidence" value="ECO:0007669"/>
    <property type="project" value="UniProtKB-EC"/>
</dbReference>
<dbReference type="GO" id="GO:0044715">
    <property type="term" value="F:8-oxo-dGDP phosphatase activity"/>
    <property type="evidence" value="ECO:0007669"/>
    <property type="project" value="TreeGrafter"/>
</dbReference>
<organism evidence="18 19">
    <name type="scientific">Candidatus Nucleicultrix amoebiphila FS5</name>
    <dbReference type="NCBI Taxonomy" id="1414854"/>
    <lineage>
        <taxon>Bacteria</taxon>
        <taxon>Pseudomonadati</taxon>
        <taxon>Pseudomonadota</taxon>
        <taxon>Alphaproteobacteria</taxon>
        <taxon>Holosporales</taxon>
        <taxon>Candidatus Nucleicultricaceae</taxon>
        <taxon>Candidatus Nucleicultrix</taxon>
    </lineage>
</organism>
<dbReference type="KEGG" id="naf:GQ61_08755"/>
<dbReference type="EMBL" id="CP008743">
    <property type="protein sequence ID" value="ARN85361.1"/>
    <property type="molecule type" value="Genomic_DNA"/>
</dbReference>
<dbReference type="GO" id="GO:0046872">
    <property type="term" value="F:metal ion binding"/>
    <property type="evidence" value="ECO:0007669"/>
    <property type="project" value="UniProtKB-KW"/>
</dbReference>
<dbReference type="RefSeq" id="WP_085784919.1">
    <property type="nucleotide sequence ID" value="NZ_CP008743.1"/>
</dbReference>
<evidence type="ECO:0000256" key="12">
    <source>
        <dbReference type="ARBA" id="ARBA00038905"/>
    </source>
</evidence>
<evidence type="ECO:0000256" key="10">
    <source>
        <dbReference type="ARBA" id="ARBA00035861"/>
    </source>
</evidence>
<dbReference type="GO" id="GO:0006281">
    <property type="term" value="P:DNA repair"/>
    <property type="evidence" value="ECO:0007669"/>
    <property type="project" value="UniProtKB-KW"/>
</dbReference>
<keyword evidence="6" id="KW-0227">DNA damage</keyword>
<evidence type="ECO:0000256" key="16">
    <source>
        <dbReference type="ARBA" id="ARBA00042798"/>
    </source>
</evidence>
<evidence type="ECO:0000256" key="13">
    <source>
        <dbReference type="ARBA" id="ARBA00040794"/>
    </source>
</evidence>
<evidence type="ECO:0000256" key="1">
    <source>
        <dbReference type="ARBA" id="ARBA00001946"/>
    </source>
</evidence>
<keyword evidence="4" id="KW-0235">DNA replication</keyword>
<reference evidence="18 19" key="1">
    <citation type="submission" date="2014-06" db="EMBL/GenBank/DDBJ databases">
        <title>The genome of the endonuclear symbiont Nucleicultrix amoebiphila.</title>
        <authorList>
            <person name="Schulz F."/>
            <person name="Horn M."/>
        </authorList>
    </citation>
    <scope>NUCLEOTIDE SEQUENCE [LARGE SCALE GENOMIC DNA]</scope>
    <source>
        <strain evidence="18 19">FS5</strain>
    </source>
</reference>
<keyword evidence="7" id="KW-0378">Hydrolase</keyword>
<dbReference type="GO" id="GO:0006260">
    <property type="term" value="P:DNA replication"/>
    <property type="evidence" value="ECO:0007669"/>
    <property type="project" value="UniProtKB-KW"/>
</dbReference>
<evidence type="ECO:0000313" key="18">
    <source>
        <dbReference type="EMBL" id="ARN85361.1"/>
    </source>
</evidence>
<dbReference type="Gene3D" id="3.90.79.10">
    <property type="entry name" value="Nucleoside Triphosphate Pyrophosphohydrolase"/>
    <property type="match status" value="1"/>
</dbReference>
<evidence type="ECO:0000256" key="5">
    <source>
        <dbReference type="ARBA" id="ARBA00022723"/>
    </source>
</evidence>
<dbReference type="SUPFAM" id="SSF55811">
    <property type="entry name" value="Nudix"/>
    <property type="match status" value="1"/>
</dbReference>
<evidence type="ECO:0000256" key="2">
    <source>
        <dbReference type="ARBA" id="ARBA00005582"/>
    </source>
</evidence>
<dbReference type="AlphaFoldDB" id="A0A1W6N6D3"/>
<keyword evidence="8" id="KW-0460">Magnesium</keyword>
<dbReference type="InterPro" id="IPR047127">
    <property type="entry name" value="MutT-like"/>
</dbReference>
<keyword evidence="3" id="KW-0515">Mutator protein</keyword>
<keyword evidence="19" id="KW-1185">Reference proteome</keyword>
<dbReference type="CDD" id="cd02883">
    <property type="entry name" value="NUDIX_Hydrolase"/>
    <property type="match status" value="1"/>
</dbReference>
<dbReference type="PANTHER" id="PTHR47707">
    <property type="entry name" value="8-OXO-DGTP DIPHOSPHATASE"/>
    <property type="match status" value="1"/>
</dbReference>
<dbReference type="PROSITE" id="PS51462">
    <property type="entry name" value="NUDIX"/>
    <property type="match status" value="1"/>
</dbReference>
<sequence length="145" mass="16937">MKKYLVIVECAIEHNHKFLIIKRPIGSHGEGTLAFPGGKVEEQDEKNTTDALIHALKREVQEEVGLILNDPLHYVTSCYFFVEKTQMPVIDVIFHCRLKNTLVDVKASQREVPEFYWMSKEDIEKHENTPPWLKKYMYAISTMRT</sequence>
<name>A0A1W6N6D3_9PROT</name>
<comment type="catalytic activity">
    <reaction evidence="10">
        <text>8-oxo-dGTP + H2O = 8-oxo-dGMP + diphosphate + H(+)</text>
        <dbReference type="Rhea" id="RHEA:31575"/>
        <dbReference type="ChEBI" id="CHEBI:15377"/>
        <dbReference type="ChEBI" id="CHEBI:15378"/>
        <dbReference type="ChEBI" id="CHEBI:33019"/>
        <dbReference type="ChEBI" id="CHEBI:63224"/>
        <dbReference type="ChEBI" id="CHEBI:77896"/>
        <dbReference type="EC" id="3.6.1.55"/>
    </reaction>
</comment>
<accession>A0A1W6N6D3</accession>
<gene>
    <name evidence="18" type="ORF">GQ61_08755</name>
</gene>
<dbReference type="Pfam" id="PF00293">
    <property type="entry name" value="NUDIX"/>
    <property type="match status" value="1"/>
</dbReference>
<evidence type="ECO:0000256" key="7">
    <source>
        <dbReference type="ARBA" id="ARBA00022801"/>
    </source>
</evidence>
<protein>
    <recommendedName>
        <fullName evidence="13">8-oxo-dGTP diphosphatase</fullName>
        <ecNumber evidence="12">3.6.1.55</ecNumber>
    </recommendedName>
    <alternativeName>
        <fullName evidence="16">7,8-dihydro-8-oxoguanine-triphosphatase</fullName>
    </alternativeName>
    <alternativeName>
        <fullName evidence="15">Mutator protein MutT</fullName>
    </alternativeName>
    <alternativeName>
        <fullName evidence="14">dGTP pyrophosphohydrolase</fullName>
    </alternativeName>
</protein>
<dbReference type="Proteomes" id="UP000237351">
    <property type="component" value="Chromosome"/>
</dbReference>
<evidence type="ECO:0000256" key="15">
    <source>
        <dbReference type="ARBA" id="ARBA00041979"/>
    </source>
</evidence>